<evidence type="ECO:0000313" key="5">
    <source>
        <dbReference type="EMBL" id="MDR5586106.1"/>
    </source>
</evidence>
<dbReference type="RefSeq" id="WP_252224437.1">
    <property type="nucleotide sequence ID" value="NZ_JAVJAN010000003.1"/>
</dbReference>
<dbReference type="EMBL" id="JAVJAN010000003">
    <property type="protein sequence ID" value="MDR5586106.1"/>
    <property type="molecule type" value="Genomic_DNA"/>
</dbReference>
<reference evidence="5 6" key="1">
    <citation type="submission" date="2023-09" db="EMBL/GenBank/DDBJ databases">
        <authorList>
            <person name="Zhai L."/>
        </authorList>
    </citation>
    <scope>NUCLEOTIDE SEQUENCE [LARGE SCALE GENOMIC DNA]</scope>
    <source>
        <strain evidence="5 6">5 N-1</strain>
    </source>
</reference>
<dbReference type="Pfam" id="PF01297">
    <property type="entry name" value="ZnuA"/>
    <property type="match status" value="1"/>
</dbReference>
<dbReference type="InterPro" id="IPR006127">
    <property type="entry name" value="ZnuA-like"/>
</dbReference>
<evidence type="ECO:0000256" key="2">
    <source>
        <dbReference type="ARBA" id="ARBA00022448"/>
    </source>
</evidence>
<protein>
    <submittedName>
        <fullName evidence="5">Zinc ABC transporter substrate-binding protein</fullName>
    </submittedName>
</protein>
<sequence>MKKITFIMIVITLTFSIGMGVFANPLLANTENNQKEDREKYLNIMTVNKPQYKMVKKIVNNKHNVQYMMTEERDINEFKYNKEIIENVSNMDLFIYSGTSFEPWANSFIDELKKGSMGIINLSRGMRLLNYGGNESSKENPYYFEGIDSYKIALYNIKAAVQDRDPKNRDYYEENYNNAIKELNVQIEPYSEKIKGLKDYTFLALNDNFDYLTKDLGLHVVKLNNYEISEFIKVNNLDEKKLVILKDGTEQTNMDLSKYKVVNLWKYYGNMSFDELILYNIKVLTDLL</sequence>
<evidence type="ECO:0000256" key="4">
    <source>
        <dbReference type="ARBA" id="ARBA00022729"/>
    </source>
</evidence>
<comment type="subcellular location">
    <subcellularLocation>
        <location evidence="1">Cell envelope</location>
    </subcellularLocation>
</comment>
<dbReference type="PANTHER" id="PTHR42953">
    <property type="entry name" value="HIGH-AFFINITY ZINC UPTAKE SYSTEM PROTEIN ZNUA-RELATED"/>
    <property type="match status" value="1"/>
</dbReference>
<keyword evidence="3" id="KW-0479">Metal-binding</keyword>
<accession>A0ABU1ECJ5</accession>
<name>A0ABU1ECJ5_9CLOT</name>
<comment type="caution">
    <text evidence="5">The sequence shown here is derived from an EMBL/GenBank/DDBJ whole genome shotgun (WGS) entry which is preliminary data.</text>
</comment>
<evidence type="ECO:0000256" key="3">
    <source>
        <dbReference type="ARBA" id="ARBA00022723"/>
    </source>
</evidence>
<organism evidence="5 6">
    <name type="scientific">Clostridium aquiflavi</name>
    <dbReference type="NCBI Taxonomy" id="3073603"/>
    <lineage>
        <taxon>Bacteria</taxon>
        <taxon>Bacillati</taxon>
        <taxon>Bacillota</taxon>
        <taxon>Clostridia</taxon>
        <taxon>Eubacteriales</taxon>
        <taxon>Clostridiaceae</taxon>
        <taxon>Clostridium</taxon>
    </lineage>
</organism>
<proteinExistence type="predicted"/>
<dbReference type="Proteomes" id="UP001256646">
    <property type="component" value="Unassembled WGS sequence"/>
</dbReference>
<evidence type="ECO:0000256" key="1">
    <source>
        <dbReference type="ARBA" id="ARBA00004196"/>
    </source>
</evidence>
<keyword evidence="6" id="KW-1185">Reference proteome</keyword>
<dbReference type="Gene3D" id="3.40.50.1980">
    <property type="entry name" value="Nitrogenase molybdenum iron protein domain"/>
    <property type="match status" value="1"/>
</dbReference>
<evidence type="ECO:0000313" key="6">
    <source>
        <dbReference type="Proteomes" id="UP001256646"/>
    </source>
</evidence>
<dbReference type="SUPFAM" id="SSF53807">
    <property type="entry name" value="Helical backbone' metal receptor"/>
    <property type="match status" value="1"/>
</dbReference>
<dbReference type="PANTHER" id="PTHR42953:SF1">
    <property type="entry name" value="METAL-BINDING PROTEIN HI_0362-RELATED"/>
    <property type="match status" value="1"/>
</dbReference>
<gene>
    <name evidence="5" type="ORF">RGC78_01330</name>
</gene>
<keyword evidence="2" id="KW-0813">Transport</keyword>
<dbReference type="InterPro" id="IPR050492">
    <property type="entry name" value="Bact_metal-bind_prot9"/>
</dbReference>
<keyword evidence="4" id="KW-0732">Signal</keyword>